<reference evidence="5" key="1">
    <citation type="submission" date="2025-08" db="UniProtKB">
        <authorList>
            <consortium name="RefSeq"/>
        </authorList>
    </citation>
    <scope>IDENTIFICATION</scope>
    <source>
        <tissue evidence="5">Whole Larva</tissue>
    </source>
</reference>
<gene>
    <name evidence="5" type="primary">LOC108559063</name>
</gene>
<dbReference type="GeneID" id="108559063"/>
<dbReference type="PANTHER" id="PTHR19848:SF8">
    <property type="entry name" value="F-BOX AND WD REPEAT DOMAIN CONTAINING 7"/>
    <property type="match status" value="1"/>
</dbReference>
<dbReference type="SUPFAM" id="SSF50978">
    <property type="entry name" value="WD40 repeat-like"/>
    <property type="match status" value="1"/>
</dbReference>
<organism evidence="4 5">
    <name type="scientific">Nicrophorus vespilloides</name>
    <name type="common">Boreal carrion beetle</name>
    <dbReference type="NCBI Taxonomy" id="110193"/>
    <lineage>
        <taxon>Eukaryota</taxon>
        <taxon>Metazoa</taxon>
        <taxon>Ecdysozoa</taxon>
        <taxon>Arthropoda</taxon>
        <taxon>Hexapoda</taxon>
        <taxon>Insecta</taxon>
        <taxon>Pterygota</taxon>
        <taxon>Neoptera</taxon>
        <taxon>Endopterygota</taxon>
        <taxon>Coleoptera</taxon>
        <taxon>Polyphaga</taxon>
        <taxon>Staphyliniformia</taxon>
        <taxon>Silphidae</taxon>
        <taxon>Nicrophorinae</taxon>
        <taxon>Nicrophorus</taxon>
    </lineage>
</organism>
<dbReference type="InterPro" id="IPR015943">
    <property type="entry name" value="WD40/YVTN_repeat-like_dom_sf"/>
</dbReference>
<feature type="repeat" description="WD" evidence="3">
    <location>
        <begin position="61"/>
        <end position="93"/>
    </location>
</feature>
<proteinExistence type="predicted"/>
<evidence type="ECO:0000313" key="4">
    <source>
        <dbReference type="Proteomes" id="UP000695000"/>
    </source>
</evidence>
<dbReference type="Pfam" id="PF00400">
    <property type="entry name" value="WD40"/>
    <property type="match status" value="2"/>
</dbReference>
<dbReference type="SMART" id="SM00320">
    <property type="entry name" value="WD40"/>
    <property type="match status" value="4"/>
</dbReference>
<dbReference type="Proteomes" id="UP000695000">
    <property type="component" value="Unplaced"/>
</dbReference>
<sequence>MFASSKQLISMPLHVKKEIAECDRHSYDVATIIFHNGSLYSGADDGKIIKWDTELQKVAEAEAHLSSIYALAASDDVLYSCSNDGTIKSWSFDLKPLKTLATENCEFWKIQVEDGVLFAGDDQGNLRIYEQDSIKGLILVLEPFKDMSITGNSVYSGKDSEVVVTEFRKEGTYAGMHRMNLRGRAPMIACNDKLVVTGESAKGLIIYENHKKVVEMMEAHEMIINAIIMNKGKIYSGGWDRVVKVWSMDGKEIEKCPVSIVINTMVYGNDRDIFVAGGDGIILKLQDN</sequence>
<accession>A0ABM1MAT1</accession>
<dbReference type="InterPro" id="IPR036322">
    <property type="entry name" value="WD40_repeat_dom_sf"/>
</dbReference>
<keyword evidence="2" id="KW-0677">Repeat</keyword>
<dbReference type="RefSeq" id="XP_017771681.1">
    <property type="nucleotide sequence ID" value="XM_017916192.1"/>
</dbReference>
<keyword evidence="1 3" id="KW-0853">WD repeat</keyword>
<evidence type="ECO:0000256" key="3">
    <source>
        <dbReference type="PROSITE-ProRule" id="PRU00221"/>
    </source>
</evidence>
<dbReference type="PROSITE" id="PS50082">
    <property type="entry name" value="WD_REPEATS_2"/>
    <property type="match status" value="1"/>
</dbReference>
<dbReference type="PANTHER" id="PTHR19848">
    <property type="entry name" value="WD40 REPEAT PROTEIN"/>
    <property type="match status" value="1"/>
</dbReference>
<evidence type="ECO:0000256" key="2">
    <source>
        <dbReference type="ARBA" id="ARBA00022737"/>
    </source>
</evidence>
<evidence type="ECO:0000256" key="1">
    <source>
        <dbReference type="ARBA" id="ARBA00022574"/>
    </source>
</evidence>
<name>A0ABM1MAT1_NICVS</name>
<protein>
    <submittedName>
        <fullName evidence="5">F-box/WD repeat-containing protein pof11</fullName>
    </submittedName>
</protein>
<evidence type="ECO:0000313" key="5">
    <source>
        <dbReference type="RefSeq" id="XP_017771681.1"/>
    </source>
</evidence>
<keyword evidence="4" id="KW-1185">Reference proteome</keyword>
<dbReference type="InterPro" id="IPR001680">
    <property type="entry name" value="WD40_rpt"/>
</dbReference>
<dbReference type="Gene3D" id="2.130.10.10">
    <property type="entry name" value="YVTN repeat-like/Quinoprotein amine dehydrogenase"/>
    <property type="match status" value="2"/>
</dbReference>